<organism evidence="2">
    <name type="scientific">Gaeumannomyces tritici (strain R3-111a-1)</name>
    <name type="common">Wheat and barley take-all root rot fungus</name>
    <name type="synonym">Gaeumannomyces graminis var. tritici</name>
    <dbReference type="NCBI Taxonomy" id="644352"/>
    <lineage>
        <taxon>Eukaryota</taxon>
        <taxon>Fungi</taxon>
        <taxon>Dikarya</taxon>
        <taxon>Ascomycota</taxon>
        <taxon>Pezizomycotina</taxon>
        <taxon>Sordariomycetes</taxon>
        <taxon>Sordariomycetidae</taxon>
        <taxon>Magnaporthales</taxon>
        <taxon>Magnaporthaceae</taxon>
        <taxon>Gaeumannomyces</taxon>
    </lineage>
</organism>
<reference evidence="2" key="3">
    <citation type="submission" date="2010-09" db="EMBL/GenBank/DDBJ databases">
        <title>Annotation of Gaeumannomyces graminis var. tritici R3-111a-1.</title>
        <authorList>
            <consortium name="The Broad Institute Genome Sequencing Platform"/>
            <person name="Ma L.-J."/>
            <person name="Dead R."/>
            <person name="Young S.K."/>
            <person name="Zeng Q."/>
            <person name="Gargeya S."/>
            <person name="Fitzgerald M."/>
            <person name="Haas B."/>
            <person name="Abouelleil A."/>
            <person name="Alvarado L."/>
            <person name="Arachchi H.M."/>
            <person name="Berlin A."/>
            <person name="Brown A."/>
            <person name="Chapman S.B."/>
            <person name="Chen Z."/>
            <person name="Dunbar C."/>
            <person name="Freedman E."/>
            <person name="Gearin G."/>
            <person name="Gellesch M."/>
            <person name="Goldberg J."/>
            <person name="Griggs A."/>
            <person name="Gujja S."/>
            <person name="Heiman D."/>
            <person name="Howarth C."/>
            <person name="Larson L."/>
            <person name="Lui A."/>
            <person name="MacDonald P.J.P."/>
            <person name="Mehta T."/>
            <person name="Montmayeur A."/>
            <person name="Murphy C."/>
            <person name="Neiman D."/>
            <person name="Pearson M."/>
            <person name="Priest M."/>
            <person name="Roberts A."/>
            <person name="Saif S."/>
            <person name="Shea T."/>
            <person name="Shenoy N."/>
            <person name="Sisk P."/>
            <person name="Stolte C."/>
            <person name="Sykes S."/>
            <person name="Yandava C."/>
            <person name="Wortman J."/>
            <person name="Nusbaum C."/>
            <person name="Birren B."/>
        </authorList>
    </citation>
    <scope>NUCLEOTIDE SEQUENCE</scope>
    <source>
        <strain evidence="2">R3-111a-1</strain>
    </source>
</reference>
<dbReference type="VEuPathDB" id="FungiDB:GGTG_07948"/>
<dbReference type="RefSeq" id="XP_009224044.1">
    <property type="nucleotide sequence ID" value="XM_009225780.1"/>
</dbReference>
<dbReference type="Pfam" id="PF07993">
    <property type="entry name" value="NAD_binding_4"/>
    <property type="match status" value="1"/>
</dbReference>
<evidence type="ECO:0000313" key="3">
    <source>
        <dbReference type="EnsemblFungi" id="EJT74100"/>
    </source>
</evidence>
<dbReference type="Gene3D" id="3.40.50.720">
    <property type="entry name" value="NAD(P)-binding Rossmann-like Domain"/>
    <property type="match status" value="1"/>
</dbReference>
<evidence type="ECO:0000313" key="2">
    <source>
        <dbReference type="EMBL" id="EJT74100.1"/>
    </source>
</evidence>
<dbReference type="InterPro" id="IPR013120">
    <property type="entry name" value="FAR_NAD-bd"/>
</dbReference>
<dbReference type="InterPro" id="IPR036291">
    <property type="entry name" value="NAD(P)-bd_dom_sf"/>
</dbReference>
<dbReference type="GeneID" id="20348406"/>
<feature type="domain" description="Thioester reductase (TE)" evidence="1">
    <location>
        <begin position="66"/>
        <end position="94"/>
    </location>
</feature>
<accession>J3P358</accession>
<dbReference type="SUPFAM" id="SSF51735">
    <property type="entry name" value="NAD(P)-binding Rossmann-fold domains"/>
    <property type="match status" value="1"/>
</dbReference>
<reference evidence="4" key="1">
    <citation type="submission" date="2010-07" db="EMBL/GenBank/DDBJ databases">
        <title>The genome sequence of Gaeumannomyces graminis var. tritici strain R3-111a-1.</title>
        <authorList>
            <consortium name="The Broad Institute Genome Sequencing Platform"/>
            <person name="Ma L.-J."/>
            <person name="Dead R."/>
            <person name="Young S."/>
            <person name="Zeng Q."/>
            <person name="Koehrsen M."/>
            <person name="Alvarado L."/>
            <person name="Berlin A."/>
            <person name="Chapman S.B."/>
            <person name="Chen Z."/>
            <person name="Freedman E."/>
            <person name="Gellesch M."/>
            <person name="Goldberg J."/>
            <person name="Griggs A."/>
            <person name="Gujja S."/>
            <person name="Heilman E.R."/>
            <person name="Heiman D."/>
            <person name="Hepburn T."/>
            <person name="Howarth C."/>
            <person name="Jen D."/>
            <person name="Larson L."/>
            <person name="Mehta T."/>
            <person name="Neiman D."/>
            <person name="Pearson M."/>
            <person name="Roberts A."/>
            <person name="Saif S."/>
            <person name="Shea T."/>
            <person name="Shenoy N."/>
            <person name="Sisk P."/>
            <person name="Stolte C."/>
            <person name="Sykes S."/>
            <person name="Walk T."/>
            <person name="White J."/>
            <person name="Yandava C."/>
            <person name="Haas B."/>
            <person name="Nusbaum C."/>
            <person name="Birren B."/>
        </authorList>
    </citation>
    <scope>NUCLEOTIDE SEQUENCE [LARGE SCALE GENOMIC DNA]</scope>
    <source>
        <strain evidence="4">R3-111a-1</strain>
    </source>
</reference>
<dbReference type="HOGENOM" id="CLU_1777577_0_0_1"/>
<protein>
    <recommendedName>
        <fullName evidence="1">Thioester reductase (TE) domain-containing protein</fullName>
    </recommendedName>
</protein>
<dbReference type="Proteomes" id="UP000006039">
    <property type="component" value="Unassembled WGS sequence"/>
</dbReference>
<dbReference type="EnsemblFungi" id="EJT74100">
    <property type="protein sequence ID" value="EJT74100"/>
    <property type="gene ID" value="GGTG_07948"/>
</dbReference>
<dbReference type="AlphaFoldDB" id="J3P358"/>
<keyword evidence="4" id="KW-1185">Reference proteome</keyword>
<reference evidence="3" key="5">
    <citation type="submission" date="2018-04" db="UniProtKB">
        <authorList>
            <consortium name="EnsemblFungi"/>
        </authorList>
    </citation>
    <scope>IDENTIFICATION</scope>
    <source>
        <strain evidence="3">R3-111a-1</strain>
    </source>
</reference>
<gene>
    <name evidence="3" type="primary">20348406</name>
    <name evidence="2" type="ORF">GGTG_07948</name>
</gene>
<name>J3P358_GAET3</name>
<evidence type="ECO:0000259" key="1">
    <source>
        <dbReference type="Pfam" id="PF07993"/>
    </source>
</evidence>
<proteinExistence type="predicted"/>
<evidence type="ECO:0000313" key="4">
    <source>
        <dbReference type="Proteomes" id="UP000006039"/>
    </source>
</evidence>
<reference evidence="2" key="2">
    <citation type="submission" date="2010-07" db="EMBL/GenBank/DDBJ databases">
        <authorList>
            <consortium name="The Broad Institute Genome Sequencing Platform"/>
            <consortium name="Broad Institute Genome Sequencing Center for Infectious Disease"/>
            <person name="Ma L.-J."/>
            <person name="Dead R."/>
            <person name="Young S."/>
            <person name="Zeng Q."/>
            <person name="Koehrsen M."/>
            <person name="Alvarado L."/>
            <person name="Berlin A."/>
            <person name="Chapman S.B."/>
            <person name="Chen Z."/>
            <person name="Freedman E."/>
            <person name="Gellesch M."/>
            <person name="Goldberg J."/>
            <person name="Griggs A."/>
            <person name="Gujja S."/>
            <person name="Heilman E.R."/>
            <person name="Heiman D."/>
            <person name="Hepburn T."/>
            <person name="Howarth C."/>
            <person name="Jen D."/>
            <person name="Larson L."/>
            <person name="Mehta T."/>
            <person name="Neiman D."/>
            <person name="Pearson M."/>
            <person name="Roberts A."/>
            <person name="Saif S."/>
            <person name="Shea T."/>
            <person name="Shenoy N."/>
            <person name="Sisk P."/>
            <person name="Stolte C."/>
            <person name="Sykes S."/>
            <person name="Walk T."/>
            <person name="White J."/>
            <person name="Yandava C."/>
            <person name="Haas B."/>
            <person name="Nusbaum C."/>
            <person name="Birren B."/>
        </authorList>
    </citation>
    <scope>NUCLEOTIDE SEQUENCE</scope>
    <source>
        <strain evidence="2">R3-111a-1</strain>
    </source>
</reference>
<reference evidence="3" key="4">
    <citation type="journal article" date="2015" name="G3 (Bethesda)">
        <title>Genome sequences of three phytopathogenic species of the Magnaporthaceae family of fungi.</title>
        <authorList>
            <person name="Okagaki L.H."/>
            <person name="Nunes C.C."/>
            <person name="Sailsbery J."/>
            <person name="Clay B."/>
            <person name="Brown D."/>
            <person name="John T."/>
            <person name="Oh Y."/>
            <person name="Young N."/>
            <person name="Fitzgerald M."/>
            <person name="Haas B.J."/>
            <person name="Zeng Q."/>
            <person name="Young S."/>
            <person name="Adiconis X."/>
            <person name="Fan L."/>
            <person name="Levin J.Z."/>
            <person name="Mitchell T.K."/>
            <person name="Okubara P.A."/>
            <person name="Farman M.L."/>
            <person name="Kohn L.M."/>
            <person name="Birren B."/>
            <person name="Ma L.-J."/>
            <person name="Dean R.A."/>
        </authorList>
    </citation>
    <scope>NUCLEOTIDE SEQUENCE</scope>
    <source>
        <strain evidence="3">R3-111a-1</strain>
    </source>
</reference>
<sequence>MHFPDWGDAAQRDWELGDKGKCWQDISNTEIGSSAQMNTPAAVAEVIGGAVDAAASAKPKPKAVVLTGASGLLGRHLLDGLLKQSPVVRKVIRLAGHAGGGVTAAMKGAAVSSKPGLPHQLGDGKVNVALAQLQALLGELGGGQNA</sequence>
<dbReference type="EMBL" id="GL385398">
    <property type="protein sequence ID" value="EJT74100.1"/>
    <property type="molecule type" value="Genomic_DNA"/>
</dbReference>